<evidence type="ECO:0000256" key="17">
    <source>
        <dbReference type="ARBA" id="ARBA00024827"/>
    </source>
</evidence>
<keyword evidence="10" id="KW-0479">Metal-binding</keyword>
<feature type="domain" description="Histidine kinase" evidence="21">
    <location>
        <begin position="468"/>
        <end position="661"/>
    </location>
</feature>
<keyword evidence="23" id="KW-1185">Reference proteome</keyword>
<feature type="transmembrane region" description="Helical" evidence="20">
    <location>
        <begin position="402"/>
        <end position="425"/>
    </location>
</feature>
<keyword evidence="8" id="KW-0597">Phosphoprotein</keyword>
<dbReference type="Pfam" id="PF02518">
    <property type="entry name" value="HATPase_c"/>
    <property type="match status" value="1"/>
</dbReference>
<evidence type="ECO:0000259" key="21">
    <source>
        <dbReference type="PROSITE" id="PS50109"/>
    </source>
</evidence>
<dbReference type="InterPro" id="IPR011712">
    <property type="entry name" value="Sig_transdc_His_kin_sub3_dim/P"/>
</dbReference>
<keyword evidence="6" id="KW-0004">4Fe-4S</keyword>
<dbReference type="Gene3D" id="1.25.40.10">
    <property type="entry name" value="Tetratricopeptide repeat domain"/>
    <property type="match status" value="1"/>
</dbReference>
<protein>
    <recommendedName>
        <fullName evidence="5">Oxygen sensor histidine kinase NreB</fullName>
        <ecNumber evidence="4">2.7.13.3</ecNumber>
    </recommendedName>
    <alternativeName>
        <fullName evidence="18">Nitrogen regulation protein B</fullName>
    </alternativeName>
</protein>
<keyword evidence="11" id="KW-0547">Nucleotide-binding</keyword>
<dbReference type="Pfam" id="PF07730">
    <property type="entry name" value="HisKA_3"/>
    <property type="match status" value="1"/>
</dbReference>
<evidence type="ECO:0000256" key="7">
    <source>
        <dbReference type="ARBA" id="ARBA00022490"/>
    </source>
</evidence>
<keyword evidence="20" id="KW-0812">Transmembrane</keyword>
<dbReference type="SUPFAM" id="SSF48452">
    <property type="entry name" value="TPR-like"/>
    <property type="match status" value="2"/>
</dbReference>
<evidence type="ECO:0000313" key="23">
    <source>
        <dbReference type="Proteomes" id="UP000597338"/>
    </source>
</evidence>
<dbReference type="Proteomes" id="UP000597338">
    <property type="component" value="Unassembled WGS sequence"/>
</dbReference>
<keyword evidence="20" id="KW-0472">Membrane</keyword>
<evidence type="ECO:0000256" key="3">
    <source>
        <dbReference type="ARBA" id="ARBA00004496"/>
    </source>
</evidence>
<feature type="coiled-coil region" evidence="19">
    <location>
        <begin position="360"/>
        <end position="396"/>
    </location>
</feature>
<keyword evidence="16" id="KW-0411">Iron-sulfur</keyword>
<proteinExistence type="predicted"/>
<evidence type="ECO:0000256" key="10">
    <source>
        <dbReference type="ARBA" id="ARBA00022723"/>
    </source>
</evidence>
<sequence length="671" mass="76608">MYLLATFAYMQVALAQKMPFESKRFVDSLEDALAHHPSDSLKARAAYHLAEFWAKQDTNKARPYLEKGRKLAGNSVYMQASYQYYVGKFYLSTDSAKSEFAFLKADSILAVNRLTFKNAYTLRAAIWYNYGVLRQLKDDTEGVIKIFLEKVIPYTRLAGLQNELPRMYLAVGQLFDNELDYERAGLYFDQSLAMLDTVDVEPELQANIYSAAVGNLLSREKFAEARKYQNQVKELLQNYRETPYYLAYLLNETAYFIKQKLYDDALLVINQGIALSTRLDDSLQRESFLHEKFKVLYSLGQYREAKDILVGLAESPVTPFMGTKMIFYQNLSEVYEKLGDFEQAYRWLKPYSTIADSLNQARLKEKIVQLEAKFQNAESRHEIASLKAQKSEAELEAKNSRLFAWVLGLSCFVLLLVATFSIIYYREQKQLGKQMAINHQQQVKELEQHQQLAVTKAILEGEERERQRVARDLHDGLGGMLAGVKINLSGWAANNLEAPQHNSFYKVISQLDSSVTELRRIARNMMPEALFKFGLETALRDQCEFYTTAGIHIDFQPFELSNTNSLAFQITVYRIVQELLSNAVRHGKATNIVVQCSQSGSDFLIAVEDNGMGFDKTIGKQKNGIGLSNIKSRVSYYKGEMELITSPGEGTTVHIELHDHEEGYYPDRIGG</sequence>
<dbReference type="InterPro" id="IPR004358">
    <property type="entry name" value="Sig_transdc_His_kin-like_C"/>
</dbReference>
<comment type="caution">
    <text evidence="22">The sequence shown here is derived from an EMBL/GenBank/DDBJ whole genome shotgun (WGS) entry which is preliminary data.</text>
</comment>
<evidence type="ECO:0000256" key="12">
    <source>
        <dbReference type="ARBA" id="ARBA00022777"/>
    </source>
</evidence>
<keyword evidence="20" id="KW-1133">Transmembrane helix</keyword>
<evidence type="ECO:0000256" key="16">
    <source>
        <dbReference type="ARBA" id="ARBA00023014"/>
    </source>
</evidence>
<evidence type="ECO:0000256" key="14">
    <source>
        <dbReference type="ARBA" id="ARBA00023004"/>
    </source>
</evidence>
<keyword evidence="7" id="KW-0963">Cytoplasm</keyword>
<dbReference type="InterPro" id="IPR005467">
    <property type="entry name" value="His_kinase_dom"/>
</dbReference>
<evidence type="ECO:0000256" key="15">
    <source>
        <dbReference type="ARBA" id="ARBA00023012"/>
    </source>
</evidence>
<dbReference type="InterPro" id="IPR050482">
    <property type="entry name" value="Sensor_HK_TwoCompSys"/>
</dbReference>
<evidence type="ECO:0000256" key="13">
    <source>
        <dbReference type="ARBA" id="ARBA00022840"/>
    </source>
</evidence>
<evidence type="ECO:0000256" key="5">
    <source>
        <dbReference type="ARBA" id="ARBA00017322"/>
    </source>
</evidence>
<keyword evidence="19" id="KW-0175">Coiled coil</keyword>
<evidence type="ECO:0000256" key="19">
    <source>
        <dbReference type="SAM" id="Coils"/>
    </source>
</evidence>
<gene>
    <name evidence="22" type="ORF">GCM10011386_23120</name>
</gene>
<evidence type="ECO:0000256" key="2">
    <source>
        <dbReference type="ARBA" id="ARBA00001966"/>
    </source>
</evidence>
<dbReference type="Gene3D" id="1.20.5.1930">
    <property type="match status" value="1"/>
</dbReference>
<evidence type="ECO:0000256" key="4">
    <source>
        <dbReference type="ARBA" id="ARBA00012438"/>
    </source>
</evidence>
<dbReference type="PROSITE" id="PS50109">
    <property type="entry name" value="HIS_KIN"/>
    <property type="match status" value="1"/>
</dbReference>
<dbReference type="InterPro" id="IPR011990">
    <property type="entry name" value="TPR-like_helical_dom_sf"/>
</dbReference>
<comment type="function">
    <text evidence="17">Member of the two-component regulatory system NreB/NreC involved in the control of dissimilatory nitrate/nitrite reduction in response to oxygen. NreB functions as a direct oxygen sensor histidine kinase which is autophosphorylated, in the absence of oxygen, probably at the conserved histidine residue, and transfers its phosphate group probably to a conserved aspartate residue of NreC. NreB/NreC activates the expression of the nitrate (narGHJI) and nitrite (nir) reductase operons, as well as the putative nitrate transporter gene narT.</text>
</comment>
<organism evidence="22 23">
    <name type="scientific">Parapedobacter defluvii</name>
    <dbReference type="NCBI Taxonomy" id="2045106"/>
    <lineage>
        <taxon>Bacteria</taxon>
        <taxon>Pseudomonadati</taxon>
        <taxon>Bacteroidota</taxon>
        <taxon>Sphingobacteriia</taxon>
        <taxon>Sphingobacteriales</taxon>
        <taxon>Sphingobacteriaceae</taxon>
        <taxon>Parapedobacter</taxon>
    </lineage>
</organism>
<dbReference type="EMBL" id="BMIK01000007">
    <property type="protein sequence ID" value="GGC30480.1"/>
    <property type="molecule type" value="Genomic_DNA"/>
</dbReference>
<evidence type="ECO:0000256" key="8">
    <source>
        <dbReference type="ARBA" id="ARBA00022553"/>
    </source>
</evidence>
<dbReference type="SUPFAM" id="SSF55874">
    <property type="entry name" value="ATPase domain of HSP90 chaperone/DNA topoisomerase II/histidine kinase"/>
    <property type="match status" value="1"/>
</dbReference>
<evidence type="ECO:0000256" key="6">
    <source>
        <dbReference type="ARBA" id="ARBA00022485"/>
    </source>
</evidence>
<dbReference type="PANTHER" id="PTHR24421:SF10">
    <property type="entry name" value="NITRATE_NITRITE SENSOR PROTEIN NARQ"/>
    <property type="match status" value="1"/>
</dbReference>
<dbReference type="PRINTS" id="PR00344">
    <property type="entry name" value="BCTRLSENSOR"/>
</dbReference>
<evidence type="ECO:0000256" key="18">
    <source>
        <dbReference type="ARBA" id="ARBA00030800"/>
    </source>
</evidence>
<name>A0ABQ1M2E6_9SPHI</name>
<dbReference type="CDD" id="cd16917">
    <property type="entry name" value="HATPase_UhpB-NarQ-NarX-like"/>
    <property type="match status" value="1"/>
</dbReference>
<comment type="cofactor">
    <cofactor evidence="2">
        <name>[4Fe-4S] cluster</name>
        <dbReference type="ChEBI" id="CHEBI:49883"/>
    </cofactor>
</comment>
<keyword evidence="13" id="KW-0067">ATP-binding</keyword>
<dbReference type="InterPro" id="IPR003594">
    <property type="entry name" value="HATPase_dom"/>
</dbReference>
<keyword evidence="14" id="KW-0408">Iron</keyword>
<evidence type="ECO:0000256" key="11">
    <source>
        <dbReference type="ARBA" id="ARBA00022741"/>
    </source>
</evidence>
<keyword evidence="15" id="KW-0902">Two-component regulatory system</keyword>
<dbReference type="EC" id="2.7.13.3" evidence="4"/>
<dbReference type="InterPro" id="IPR036890">
    <property type="entry name" value="HATPase_C_sf"/>
</dbReference>
<evidence type="ECO:0000313" key="22">
    <source>
        <dbReference type="EMBL" id="GGC30480.1"/>
    </source>
</evidence>
<comment type="subcellular location">
    <subcellularLocation>
        <location evidence="3">Cytoplasm</location>
    </subcellularLocation>
</comment>
<accession>A0ABQ1M2E6</accession>
<dbReference type="SMART" id="SM00387">
    <property type="entry name" value="HATPase_c"/>
    <property type="match status" value="1"/>
</dbReference>
<keyword evidence="12" id="KW-0418">Kinase</keyword>
<dbReference type="Gene3D" id="3.30.565.10">
    <property type="entry name" value="Histidine kinase-like ATPase, C-terminal domain"/>
    <property type="match status" value="1"/>
</dbReference>
<evidence type="ECO:0000256" key="9">
    <source>
        <dbReference type="ARBA" id="ARBA00022679"/>
    </source>
</evidence>
<evidence type="ECO:0000256" key="1">
    <source>
        <dbReference type="ARBA" id="ARBA00000085"/>
    </source>
</evidence>
<keyword evidence="9" id="KW-0808">Transferase</keyword>
<evidence type="ECO:0000256" key="20">
    <source>
        <dbReference type="SAM" id="Phobius"/>
    </source>
</evidence>
<dbReference type="PANTHER" id="PTHR24421">
    <property type="entry name" value="NITRATE/NITRITE SENSOR PROTEIN NARX-RELATED"/>
    <property type="match status" value="1"/>
</dbReference>
<reference evidence="23" key="1">
    <citation type="journal article" date="2019" name="Int. J. Syst. Evol. Microbiol.">
        <title>The Global Catalogue of Microorganisms (GCM) 10K type strain sequencing project: providing services to taxonomists for standard genome sequencing and annotation.</title>
        <authorList>
            <consortium name="The Broad Institute Genomics Platform"/>
            <consortium name="The Broad Institute Genome Sequencing Center for Infectious Disease"/>
            <person name="Wu L."/>
            <person name="Ma J."/>
        </authorList>
    </citation>
    <scope>NUCLEOTIDE SEQUENCE [LARGE SCALE GENOMIC DNA]</scope>
    <source>
        <strain evidence="23">CGMCC 1.15342</strain>
    </source>
</reference>
<comment type="catalytic activity">
    <reaction evidence="1">
        <text>ATP + protein L-histidine = ADP + protein N-phospho-L-histidine.</text>
        <dbReference type="EC" id="2.7.13.3"/>
    </reaction>
</comment>